<gene>
    <name evidence="2" type="ORF">B0H16DRAFT_1693293</name>
</gene>
<protein>
    <submittedName>
        <fullName evidence="2">Uncharacterized protein</fullName>
    </submittedName>
</protein>
<evidence type="ECO:0000256" key="1">
    <source>
        <dbReference type="SAM" id="MobiDB-lite"/>
    </source>
</evidence>
<evidence type="ECO:0000313" key="2">
    <source>
        <dbReference type="EMBL" id="KAJ7744153.1"/>
    </source>
</evidence>
<evidence type="ECO:0000313" key="3">
    <source>
        <dbReference type="Proteomes" id="UP001215598"/>
    </source>
</evidence>
<proteinExistence type="predicted"/>
<reference evidence="2" key="1">
    <citation type="submission" date="2023-03" db="EMBL/GenBank/DDBJ databases">
        <title>Massive genome expansion in bonnet fungi (Mycena s.s.) driven by repeated elements and novel gene families across ecological guilds.</title>
        <authorList>
            <consortium name="Lawrence Berkeley National Laboratory"/>
            <person name="Harder C.B."/>
            <person name="Miyauchi S."/>
            <person name="Viragh M."/>
            <person name="Kuo A."/>
            <person name="Thoen E."/>
            <person name="Andreopoulos B."/>
            <person name="Lu D."/>
            <person name="Skrede I."/>
            <person name="Drula E."/>
            <person name="Henrissat B."/>
            <person name="Morin E."/>
            <person name="Kohler A."/>
            <person name="Barry K."/>
            <person name="LaButti K."/>
            <person name="Morin E."/>
            <person name="Salamov A."/>
            <person name="Lipzen A."/>
            <person name="Mereny Z."/>
            <person name="Hegedus B."/>
            <person name="Baldrian P."/>
            <person name="Stursova M."/>
            <person name="Weitz H."/>
            <person name="Taylor A."/>
            <person name="Grigoriev I.V."/>
            <person name="Nagy L.G."/>
            <person name="Martin F."/>
            <person name="Kauserud H."/>
        </authorList>
    </citation>
    <scope>NUCLEOTIDE SEQUENCE</scope>
    <source>
        <strain evidence="2">CBHHK182m</strain>
    </source>
</reference>
<name>A0AAD7ILE1_9AGAR</name>
<dbReference type="EMBL" id="JARKIB010000088">
    <property type="protein sequence ID" value="KAJ7744153.1"/>
    <property type="molecule type" value="Genomic_DNA"/>
</dbReference>
<sequence length="269" mass="28532">MQPAGDDAREMDSLVQGLDGLGLQPTGVDAVEVAKLCYGVTTVDLEDVTMMDIDSTSIPCSSTPSVVASSPLKDRTNKSSAGSKSRSKKIPGAVKRTTSSAKENAPYPVSGRKSSFAHPRYGSCAPEARICSLLDAWYTLLHLNSENIEEVPGPDKSMAGMDVLAGSRIFCLIRDVAILPPAFFCAPPAGPPPPPRIFACFIILDPKILLDYVHTRFGPCSALLFSPVGPPPRRGYLLVAEPNAPPPSSPAISPPRLLLGCCFEHVSCL</sequence>
<dbReference type="Proteomes" id="UP001215598">
    <property type="component" value="Unassembled WGS sequence"/>
</dbReference>
<accession>A0AAD7ILE1</accession>
<keyword evidence="3" id="KW-1185">Reference proteome</keyword>
<feature type="region of interest" description="Disordered" evidence="1">
    <location>
        <begin position="57"/>
        <end position="109"/>
    </location>
</feature>
<comment type="caution">
    <text evidence="2">The sequence shown here is derived from an EMBL/GenBank/DDBJ whole genome shotgun (WGS) entry which is preliminary data.</text>
</comment>
<dbReference type="AlphaFoldDB" id="A0AAD7ILE1"/>
<feature type="compositionally biased region" description="Polar residues" evidence="1">
    <location>
        <begin position="57"/>
        <end position="68"/>
    </location>
</feature>
<organism evidence="2 3">
    <name type="scientific">Mycena metata</name>
    <dbReference type="NCBI Taxonomy" id="1033252"/>
    <lineage>
        <taxon>Eukaryota</taxon>
        <taxon>Fungi</taxon>
        <taxon>Dikarya</taxon>
        <taxon>Basidiomycota</taxon>
        <taxon>Agaricomycotina</taxon>
        <taxon>Agaricomycetes</taxon>
        <taxon>Agaricomycetidae</taxon>
        <taxon>Agaricales</taxon>
        <taxon>Marasmiineae</taxon>
        <taxon>Mycenaceae</taxon>
        <taxon>Mycena</taxon>
    </lineage>
</organism>